<evidence type="ECO:0000313" key="4">
    <source>
        <dbReference type="Proteomes" id="UP000193648"/>
    </source>
</evidence>
<feature type="compositionally biased region" description="Pro residues" evidence="1">
    <location>
        <begin position="346"/>
        <end position="363"/>
    </location>
</feature>
<evidence type="ECO:0000313" key="3">
    <source>
        <dbReference type="EMBL" id="ORZ06306.1"/>
    </source>
</evidence>
<feature type="compositionally biased region" description="Basic and acidic residues" evidence="1">
    <location>
        <begin position="148"/>
        <end position="158"/>
    </location>
</feature>
<feature type="compositionally biased region" description="Low complexity" evidence="1">
    <location>
        <begin position="298"/>
        <end position="307"/>
    </location>
</feature>
<proteinExistence type="predicted"/>
<feature type="compositionally biased region" description="Pro residues" evidence="1">
    <location>
        <begin position="286"/>
        <end position="297"/>
    </location>
</feature>
<dbReference type="GO" id="GO:0006396">
    <property type="term" value="P:RNA processing"/>
    <property type="evidence" value="ECO:0007669"/>
    <property type="project" value="InterPro"/>
</dbReference>
<comment type="caution">
    <text evidence="3">The sequence shown here is derived from an EMBL/GenBank/DDBJ whole genome shotgun (WGS) entry which is preliminary data.</text>
</comment>
<feature type="compositionally biased region" description="Pro residues" evidence="1">
    <location>
        <begin position="127"/>
        <end position="143"/>
    </location>
</feature>
<evidence type="ECO:0000256" key="1">
    <source>
        <dbReference type="SAM" id="MobiDB-lite"/>
    </source>
</evidence>
<dbReference type="RefSeq" id="XP_021877469.1">
    <property type="nucleotide sequence ID" value="XM_022029122.1"/>
</dbReference>
<dbReference type="GeneID" id="33570965"/>
<feature type="region of interest" description="Disordered" evidence="1">
    <location>
        <begin position="236"/>
        <end position="449"/>
    </location>
</feature>
<evidence type="ECO:0000259" key="2">
    <source>
        <dbReference type="Pfam" id="PF09429"/>
    </source>
</evidence>
<feature type="region of interest" description="Disordered" evidence="1">
    <location>
        <begin position="474"/>
        <end position="511"/>
    </location>
</feature>
<gene>
    <name evidence="3" type="ORF">BCR41DRAFT_400145</name>
</gene>
<feature type="compositionally biased region" description="Basic and acidic residues" evidence="1">
    <location>
        <begin position="381"/>
        <end position="394"/>
    </location>
</feature>
<feature type="region of interest" description="Disordered" evidence="1">
    <location>
        <begin position="1"/>
        <end position="38"/>
    </location>
</feature>
<feature type="compositionally biased region" description="Low complexity" evidence="1">
    <location>
        <begin position="501"/>
        <end position="511"/>
    </location>
</feature>
<feature type="compositionally biased region" description="Polar residues" evidence="1">
    <location>
        <begin position="402"/>
        <end position="424"/>
    </location>
</feature>
<dbReference type="AlphaFoldDB" id="A0A1Y2GBE3"/>
<name>A0A1Y2GBE3_9FUNG</name>
<dbReference type="EMBL" id="MCFF01000046">
    <property type="protein sequence ID" value="ORZ06306.1"/>
    <property type="molecule type" value="Genomic_DNA"/>
</dbReference>
<keyword evidence="4" id="KW-1185">Reference proteome</keyword>
<reference evidence="3 4" key="1">
    <citation type="submission" date="2016-07" db="EMBL/GenBank/DDBJ databases">
        <title>Pervasive Adenine N6-methylation of Active Genes in Fungi.</title>
        <authorList>
            <consortium name="DOE Joint Genome Institute"/>
            <person name="Mondo S.J."/>
            <person name="Dannebaum R.O."/>
            <person name="Kuo R.C."/>
            <person name="Labutti K."/>
            <person name="Haridas S."/>
            <person name="Kuo A."/>
            <person name="Salamov A."/>
            <person name="Ahrendt S.R."/>
            <person name="Lipzen A."/>
            <person name="Sullivan W."/>
            <person name="Andreopoulos W.B."/>
            <person name="Clum A."/>
            <person name="Lindquist E."/>
            <person name="Daum C."/>
            <person name="Ramamoorthy G.K."/>
            <person name="Gryganskyi A."/>
            <person name="Culley D."/>
            <person name="Magnuson J.K."/>
            <person name="James T.Y."/>
            <person name="O'Malley M.A."/>
            <person name="Stajich J.E."/>
            <person name="Spatafora J.W."/>
            <person name="Visel A."/>
            <person name="Grigoriev I.V."/>
        </authorList>
    </citation>
    <scope>NUCLEOTIDE SEQUENCE [LARGE SCALE GENOMIC DNA]</scope>
    <source>
        <strain evidence="3 4">NRRL 3116</strain>
    </source>
</reference>
<dbReference type="InParanoid" id="A0A1Y2GBE3"/>
<accession>A0A1Y2GBE3</accession>
<feature type="compositionally biased region" description="Low complexity" evidence="1">
    <location>
        <begin position="171"/>
        <end position="189"/>
    </location>
</feature>
<feature type="domain" description="Wbp11/ELF5/Saf1 N-terminal" evidence="2">
    <location>
        <begin position="6"/>
        <end position="80"/>
    </location>
</feature>
<feature type="compositionally biased region" description="Basic residues" evidence="1">
    <location>
        <begin position="22"/>
        <end position="34"/>
    </location>
</feature>
<organism evidence="3 4">
    <name type="scientific">Lobosporangium transversale</name>
    <dbReference type="NCBI Taxonomy" id="64571"/>
    <lineage>
        <taxon>Eukaryota</taxon>
        <taxon>Fungi</taxon>
        <taxon>Fungi incertae sedis</taxon>
        <taxon>Mucoromycota</taxon>
        <taxon>Mortierellomycotina</taxon>
        <taxon>Mortierellomycetes</taxon>
        <taxon>Mortierellales</taxon>
        <taxon>Mortierellaceae</taxon>
        <taxon>Lobosporangium</taxon>
    </lineage>
</organism>
<dbReference type="Pfam" id="PF09429">
    <property type="entry name" value="Wbp11"/>
    <property type="match status" value="1"/>
</dbReference>
<dbReference type="Proteomes" id="UP000193648">
    <property type="component" value="Unassembled WGS sequence"/>
</dbReference>
<dbReference type="OrthoDB" id="205569at2759"/>
<feature type="region of interest" description="Disordered" evidence="1">
    <location>
        <begin position="90"/>
        <end position="219"/>
    </location>
</feature>
<dbReference type="Pfam" id="PF12622">
    <property type="entry name" value="NpwBP"/>
    <property type="match status" value="1"/>
</dbReference>
<protein>
    <recommendedName>
        <fullName evidence="2">Wbp11/ELF5/Saf1 N-terminal domain-containing protein</fullName>
    </recommendedName>
</protein>
<dbReference type="InterPro" id="IPR019007">
    <property type="entry name" value="Wbp11/ELF5/Saf1_N"/>
</dbReference>
<sequence length="595" mass="64310">MGRKSGRSLNPADQYRKELHKKEIKKNKQDRKKIREVNSALRDTTTEVELAEYEAREAEGKLDKDGIKKLSELRERMNKIIEIKKAHGIKIKPKKVEPEKPTPVPVPEQTRDPTRSIYYDPILNPYGAPPPGQPYLEYPPLPSQHPMGMEEAHGKLDQQEQSQESEEESDSGSSSDSSSDSDSDSSTSESDSEDPDDEKFMPPLPEGPAPSKEEQTKFLELTKPKVVVVPQIHQHPSLQWPPMQPRPEMYPPGFSHPGVQNTPMSPMNPIDPPIGIHPQYGSVYPPTRPGLGPPPPMGYGHPPMHTGPGMGPPPPGYGAPGPYGGPNTANGPGGYMPPGFQARPSYPRPMRPPSQRPPPPRYIKPPRTTDPQNDPMTGHLPPDEKEKKRIKEQAEAAAAAASTQESSPVSVPTKPGLSTATGTISHPLPPKPSAISATPKPTLVAGPASISAEPQLRNLQKELVHLVPSTIMRKRVSQKGKIGKPVNAAPGVDEDDYNPVSGESAESASAFSSLTTVTVNTGMTEAAGSEPEYRETGLGLRLPKINAAPSVPSLLSPRKIVVNTAPEVPVAVDRAAKKKAEYDEFLQGLEGAGLL</sequence>
<dbReference type="STRING" id="64571.A0A1Y2GBE3"/>